<dbReference type="PROSITE" id="PS51481">
    <property type="entry name" value="DHAK"/>
    <property type="match status" value="1"/>
</dbReference>
<evidence type="ECO:0000256" key="1">
    <source>
        <dbReference type="ARBA" id="ARBA00022679"/>
    </source>
</evidence>
<gene>
    <name evidence="8" type="ORF">GA0074692_2633</name>
</gene>
<dbReference type="SUPFAM" id="SSF101473">
    <property type="entry name" value="DhaL-like"/>
    <property type="match status" value="1"/>
</dbReference>
<sequence>MTRLYNDPSAFADEMIEGFAAASGRWVRPVAGGVVRRRRPRTATVAVVVGGGSGHYPAFGGLVGPGLAHGAAMGNLFASPSAQQVYSVAKQANTGAGVLLTYGNYAGDVLHFDQAQERLIAEGIPCRTVLVTDDISSATADQRDQRRGIAGDLVVFKAAAAAAEAGYSLDEVARVAGHANHQTRSFGVAFTGCTLPGADTPLFTVPEGRMAVGMGIHGEPGINEQDVPTADQLAELLVTALLDEVPDGVGEIAGSRVAVILNGLGSVKYEELFVVYRRVAQLLTAAGVDVVEPDVGEFVTSFDMAGVSLTLTWLDDELERFWRAPADTPAYRKGPIGYAHPGDGPTAGAAATGEEPDGLVEVDPDGAIGEGPDGPAGTDPDAAAGPVIPAATADSQRAGQLVCAVLRAVRTTIDRHADELGRIDAVAGDGDHGIGMQRGAGAASLAAEEAGEQGAGVRTVLTRAADAWADRAGGTSGALWGAALRAMAETFNDASAPSGTDVATAVQQAAQAIVRYGKAELGDKTMVDALLPFSTALRHAVDDGLPLGDAWQRATAVAQAAADDTASLLPRKGRARPHAEKSLGTPDAGAVSLALVVAAVHTALVDQA</sequence>
<dbReference type="GO" id="GO:0004371">
    <property type="term" value="F:glycerone kinase activity"/>
    <property type="evidence" value="ECO:0007669"/>
    <property type="project" value="InterPro"/>
</dbReference>
<accession>A0A1C6SHN4</accession>
<dbReference type="NCBIfam" id="NF011049">
    <property type="entry name" value="PRK14479.1"/>
    <property type="match status" value="1"/>
</dbReference>
<dbReference type="InterPro" id="IPR050861">
    <property type="entry name" value="Dihydroxyacetone_Kinase"/>
</dbReference>
<proteinExistence type="predicted"/>
<dbReference type="Pfam" id="PF02734">
    <property type="entry name" value="Dak2"/>
    <property type="match status" value="1"/>
</dbReference>
<dbReference type="InterPro" id="IPR004006">
    <property type="entry name" value="DhaK_dom"/>
</dbReference>
<dbReference type="Pfam" id="PF02733">
    <property type="entry name" value="Dak1"/>
    <property type="match status" value="1"/>
</dbReference>
<dbReference type="EMBL" id="FMHW01000002">
    <property type="protein sequence ID" value="SCL28935.1"/>
    <property type="molecule type" value="Genomic_DNA"/>
</dbReference>
<dbReference type="FunFam" id="3.40.50.10440:FF:000001">
    <property type="entry name" value="Dihydroxyacetone kinase, DhaK subunit"/>
    <property type="match status" value="1"/>
</dbReference>
<evidence type="ECO:0000256" key="5">
    <source>
        <dbReference type="SAM" id="MobiDB-lite"/>
    </source>
</evidence>
<dbReference type="SMART" id="SM01120">
    <property type="entry name" value="Dak2"/>
    <property type="match status" value="1"/>
</dbReference>
<dbReference type="PANTHER" id="PTHR28629:SF4">
    <property type="entry name" value="TRIOKINASE_FMN CYCLASE"/>
    <property type="match status" value="1"/>
</dbReference>
<keyword evidence="3 8" id="KW-0418">Kinase</keyword>
<dbReference type="GO" id="GO:0005524">
    <property type="term" value="F:ATP binding"/>
    <property type="evidence" value="ECO:0007669"/>
    <property type="project" value="UniProtKB-KW"/>
</dbReference>
<feature type="compositionally biased region" description="Acidic residues" evidence="5">
    <location>
        <begin position="354"/>
        <end position="364"/>
    </location>
</feature>
<dbReference type="GO" id="GO:0005829">
    <property type="term" value="C:cytosol"/>
    <property type="evidence" value="ECO:0007669"/>
    <property type="project" value="TreeGrafter"/>
</dbReference>
<feature type="region of interest" description="Disordered" evidence="5">
    <location>
        <begin position="339"/>
        <end position="382"/>
    </location>
</feature>
<evidence type="ECO:0000256" key="3">
    <source>
        <dbReference type="ARBA" id="ARBA00022777"/>
    </source>
</evidence>
<keyword evidence="4" id="KW-0067">ATP-binding</keyword>
<dbReference type="AlphaFoldDB" id="A0A1C6SHN4"/>
<keyword evidence="2" id="KW-0547">Nucleotide-binding</keyword>
<dbReference type="FunFam" id="1.25.40.340:FF:000002">
    <property type="entry name" value="Dihydroxyacetone kinase, L subunit"/>
    <property type="match status" value="1"/>
</dbReference>
<dbReference type="PROSITE" id="PS51480">
    <property type="entry name" value="DHAL"/>
    <property type="match status" value="1"/>
</dbReference>
<evidence type="ECO:0000259" key="6">
    <source>
        <dbReference type="PROSITE" id="PS51480"/>
    </source>
</evidence>
<dbReference type="Gene3D" id="3.30.1180.20">
    <property type="entry name" value="Dihydroxyacetone kinase, domain 2"/>
    <property type="match status" value="1"/>
</dbReference>
<dbReference type="GO" id="GO:0019563">
    <property type="term" value="P:glycerol catabolic process"/>
    <property type="evidence" value="ECO:0007669"/>
    <property type="project" value="TreeGrafter"/>
</dbReference>
<dbReference type="OrthoDB" id="9806345at2"/>
<keyword evidence="1" id="KW-0808">Transferase</keyword>
<evidence type="ECO:0000313" key="8">
    <source>
        <dbReference type="EMBL" id="SCL28935.1"/>
    </source>
</evidence>
<name>A0A1C6SHN4_9ACTN</name>
<dbReference type="SUPFAM" id="SSF82549">
    <property type="entry name" value="DAK1/DegV-like"/>
    <property type="match status" value="1"/>
</dbReference>
<feature type="domain" description="DhaL" evidence="6">
    <location>
        <begin position="400"/>
        <end position="602"/>
    </location>
</feature>
<dbReference type="Proteomes" id="UP000198959">
    <property type="component" value="Unassembled WGS sequence"/>
</dbReference>
<dbReference type="Gene3D" id="1.25.40.340">
    <property type="match status" value="1"/>
</dbReference>
<dbReference type="PANTHER" id="PTHR28629">
    <property type="entry name" value="TRIOKINASE/FMN CYCLASE"/>
    <property type="match status" value="1"/>
</dbReference>
<dbReference type="InterPro" id="IPR004007">
    <property type="entry name" value="DhaL_dom"/>
</dbReference>
<dbReference type="InterPro" id="IPR036117">
    <property type="entry name" value="DhaL_dom_sf"/>
</dbReference>
<evidence type="ECO:0000313" key="9">
    <source>
        <dbReference type="Proteomes" id="UP000198959"/>
    </source>
</evidence>
<dbReference type="STRING" id="145854.GA0074692_2633"/>
<evidence type="ECO:0000256" key="2">
    <source>
        <dbReference type="ARBA" id="ARBA00022741"/>
    </source>
</evidence>
<dbReference type="RefSeq" id="WP_091643997.1">
    <property type="nucleotide sequence ID" value="NZ_FMHW01000002.1"/>
</dbReference>
<evidence type="ECO:0000256" key="4">
    <source>
        <dbReference type="ARBA" id="ARBA00022840"/>
    </source>
</evidence>
<keyword evidence="9" id="KW-1185">Reference proteome</keyword>
<evidence type="ECO:0000259" key="7">
    <source>
        <dbReference type="PROSITE" id="PS51481"/>
    </source>
</evidence>
<feature type="domain" description="DhaK" evidence="7">
    <location>
        <begin position="7"/>
        <end position="331"/>
    </location>
</feature>
<feature type="compositionally biased region" description="Low complexity" evidence="5">
    <location>
        <begin position="342"/>
        <end position="353"/>
    </location>
</feature>
<reference evidence="9" key="1">
    <citation type="submission" date="2016-06" db="EMBL/GenBank/DDBJ databases">
        <authorList>
            <person name="Varghese N."/>
            <person name="Submissions Spin"/>
        </authorList>
    </citation>
    <scope>NUCLEOTIDE SEQUENCE [LARGE SCALE GENOMIC DNA]</scope>
    <source>
        <strain evidence="9">DSM 43817</strain>
    </source>
</reference>
<dbReference type="Gene3D" id="3.40.50.10440">
    <property type="entry name" value="Dihydroxyacetone kinase, domain 1"/>
    <property type="match status" value="1"/>
</dbReference>
<protein>
    <submittedName>
        <fullName evidence="8">Homodimeric dihydroxyacetone kinase</fullName>
    </submittedName>
</protein>
<dbReference type="FunFam" id="3.30.1180.20:FF:000001">
    <property type="entry name" value="Dihydroxyacetone kinase 1"/>
    <property type="match status" value="1"/>
</dbReference>
<organism evidence="8 9">
    <name type="scientific">Micromonospora pallida</name>
    <dbReference type="NCBI Taxonomy" id="145854"/>
    <lineage>
        <taxon>Bacteria</taxon>
        <taxon>Bacillati</taxon>
        <taxon>Actinomycetota</taxon>
        <taxon>Actinomycetes</taxon>
        <taxon>Micromonosporales</taxon>
        <taxon>Micromonosporaceae</taxon>
        <taxon>Micromonospora</taxon>
    </lineage>
</organism>